<dbReference type="SUPFAM" id="SSF52374">
    <property type="entry name" value="Nucleotidylyl transferase"/>
    <property type="match status" value="1"/>
</dbReference>
<evidence type="ECO:0000259" key="15">
    <source>
        <dbReference type="Pfam" id="PF10458"/>
    </source>
</evidence>
<dbReference type="Pfam" id="PF00133">
    <property type="entry name" value="tRNA-synt_1"/>
    <property type="match status" value="1"/>
</dbReference>
<dbReference type="Gene3D" id="1.10.287.380">
    <property type="entry name" value="Valyl-tRNA synthetase, C-terminal domain"/>
    <property type="match status" value="1"/>
</dbReference>
<dbReference type="Pfam" id="PF08264">
    <property type="entry name" value="Anticodon_1"/>
    <property type="match status" value="1"/>
</dbReference>
<evidence type="ECO:0000256" key="4">
    <source>
        <dbReference type="ARBA" id="ARBA00022490"/>
    </source>
</evidence>
<dbReference type="InterPro" id="IPR014729">
    <property type="entry name" value="Rossmann-like_a/b/a_fold"/>
</dbReference>
<protein>
    <recommendedName>
        <fullName evidence="3">valine--tRNA ligase</fullName>
        <ecNumber evidence="3">6.1.1.9</ecNumber>
    </recommendedName>
    <alternativeName>
        <fullName evidence="11">Valyl-tRNA synthetase</fullName>
    </alternativeName>
</protein>
<evidence type="ECO:0000256" key="10">
    <source>
        <dbReference type="ARBA" id="ARBA00023146"/>
    </source>
</evidence>
<dbReference type="PANTHER" id="PTHR11946:SF93">
    <property type="entry name" value="VALINE--TRNA LIGASE, CHLOROPLASTIC_MITOCHONDRIAL 2"/>
    <property type="match status" value="1"/>
</dbReference>
<dbReference type="InterPro" id="IPR001412">
    <property type="entry name" value="aa-tRNA-synth_I_CS"/>
</dbReference>
<dbReference type="AlphaFoldDB" id="A0A381PBG7"/>
<dbReference type="SUPFAM" id="SSF46589">
    <property type="entry name" value="tRNA-binding arm"/>
    <property type="match status" value="1"/>
</dbReference>
<keyword evidence="10" id="KW-0030">Aminoacyl-tRNA synthetase</keyword>
<feature type="domain" description="Valyl-tRNA synthetase tRNA-binding arm" evidence="15">
    <location>
        <begin position="825"/>
        <end position="887"/>
    </location>
</feature>
<dbReference type="Gene3D" id="3.90.740.10">
    <property type="entry name" value="Valyl/Leucyl/Isoleucyl-tRNA synthetase, editing domain"/>
    <property type="match status" value="1"/>
</dbReference>
<feature type="domain" description="Methionyl/Valyl/Leucyl/Isoleucyl-tRNA synthetase anticodon-binding" evidence="14">
    <location>
        <begin position="609"/>
        <end position="764"/>
    </location>
</feature>
<evidence type="ECO:0000259" key="14">
    <source>
        <dbReference type="Pfam" id="PF08264"/>
    </source>
</evidence>
<dbReference type="CDD" id="cd00817">
    <property type="entry name" value="ValRS_core"/>
    <property type="match status" value="1"/>
</dbReference>
<accession>A0A381PBG7</accession>
<dbReference type="EMBL" id="UINC01000931">
    <property type="protein sequence ID" value="SUZ64325.1"/>
    <property type="molecule type" value="Genomic_DNA"/>
</dbReference>
<dbReference type="InterPro" id="IPR037118">
    <property type="entry name" value="Val-tRNA_synth_C_sf"/>
</dbReference>
<comment type="subunit">
    <text evidence="2">Monomer.</text>
</comment>
<evidence type="ECO:0000256" key="6">
    <source>
        <dbReference type="ARBA" id="ARBA00022741"/>
    </source>
</evidence>
<keyword evidence="6" id="KW-0547">Nucleotide-binding</keyword>
<dbReference type="Pfam" id="PF10458">
    <property type="entry name" value="Val_tRNA-synt_C"/>
    <property type="match status" value="1"/>
</dbReference>
<dbReference type="InterPro" id="IPR013155">
    <property type="entry name" value="M/V/L/I-tRNA-synth_anticd-bd"/>
</dbReference>
<comment type="catalytic activity">
    <reaction evidence="12">
        <text>tRNA(Val) + L-valine + ATP = L-valyl-tRNA(Val) + AMP + diphosphate</text>
        <dbReference type="Rhea" id="RHEA:10704"/>
        <dbReference type="Rhea" id="RHEA-COMP:9672"/>
        <dbReference type="Rhea" id="RHEA-COMP:9708"/>
        <dbReference type="ChEBI" id="CHEBI:30616"/>
        <dbReference type="ChEBI" id="CHEBI:33019"/>
        <dbReference type="ChEBI" id="CHEBI:57762"/>
        <dbReference type="ChEBI" id="CHEBI:78442"/>
        <dbReference type="ChEBI" id="CHEBI:78537"/>
        <dbReference type="ChEBI" id="CHEBI:456215"/>
        <dbReference type="EC" id="6.1.1.9"/>
    </reaction>
</comment>
<dbReference type="Gene3D" id="3.40.50.620">
    <property type="entry name" value="HUPs"/>
    <property type="match status" value="2"/>
</dbReference>
<name>A0A381PBG7_9ZZZZ</name>
<dbReference type="FunFam" id="3.90.740.10:FF:000005">
    <property type="entry name" value="Valine--tRNA ligase, mitochondrial"/>
    <property type="match status" value="1"/>
</dbReference>
<dbReference type="PANTHER" id="PTHR11946">
    <property type="entry name" value="VALYL-TRNA SYNTHETASES"/>
    <property type="match status" value="1"/>
</dbReference>
<evidence type="ECO:0000256" key="12">
    <source>
        <dbReference type="ARBA" id="ARBA00047552"/>
    </source>
</evidence>
<evidence type="ECO:0000256" key="2">
    <source>
        <dbReference type="ARBA" id="ARBA00011245"/>
    </source>
</evidence>
<comment type="subcellular location">
    <subcellularLocation>
        <location evidence="1">Cytoplasm</location>
    </subcellularLocation>
</comment>
<keyword evidence="9" id="KW-0175">Coiled coil</keyword>
<evidence type="ECO:0000313" key="16">
    <source>
        <dbReference type="EMBL" id="SUZ64325.1"/>
    </source>
</evidence>
<sequence>MSKAQLSKTFEHDKVDPKWYAYWESVNAFRANPETTRPPFSMVLPPPNVTGWLHIGHALNQTLPDIIARWQRMRGFDVLWLPGTDHAGIATQNVVEKQLAAEGTTRDALGREAFEARVRAWAEQSKGTIVGQMQRLGSSVDWSRERFTLDESLSRAVRRVFVSLYKEGLIYRGNYIVNWCPRCSTALSDLEVVHKETDGKLYHVQYAFVDDEGALTIATTRPETMLGDTAIAVNPEDSRYRSLVGRRVFLPIIGRELPIVADEFVDQAFGTGAVKVTPAHDHNDFAIGQRHNLQQISVIDEAGHLTKEAGPYAGQDCLTARRALVERLEQEGFLVKVEDHRHAIGHCQRCDTIVEPLVSNQWFVSIKTLAEPAIDAVKDGRITFVPANWEKTYFEWMANIHDWCISRQLWWGHRIPAWYCEACDKLLVEETPPERCSCGGALRQETDVLDTWFSSALWPFSTMGWPERSTDLERYYPTTLMLTGLDIIFFWVARMIMLGLKFGDDVPFRTVFISSLVRDEQGKKMSKSKGNVVDPLDLMDDIGADALRFTLTALASPGMDIALSEGRLRGSRQFVNKIWNASRFVLMYVNEVERRPVVPQASSTELVHRWILHRVNELAGEVNDALEAYRFDVAADRLYQFFWHDYADWYIELVKPHLNGTGEVRAVALAVLLEVHDRTLRMLHPVVPFITEEVWQQLPRHADAGLTPDGCHQSITLAEFPKKQDAWIDNEAADCMELLQEVITTIRTVRAEWGVPRVQKITVVVVGGDLATLTVLRTHESYITQLAGLESLKLVDKHDRDPDTVVRIVRDMQFHVLLAGIVDREAELTRVRKELAKIEAQQTANDAKLGNPKFRERADPDIVAEAVARASTLEEQKNKLVRILEELTP</sequence>
<keyword evidence="8" id="KW-0648">Protein biosynthesis</keyword>
<evidence type="ECO:0000256" key="3">
    <source>
        <dbReference type="ARBA" id="ARBA00013169"/>
    </source>
</evidence>
<dbReference type="NCBIfam" id="TIGR00422">
    <property type="entry name" value="valS"/>
    <property type="match status" value="1"/>
</dbReference>
<evidence type="ECO:0000259" key="13">
    <source>
        <dbReference type="Pfam" id="PF00133"/>
    </source>
</evidence>
<reference evidence="16" key="1">
    <citation type="submission" date="2018-05" db="EMBL/GenBank/DDBJ databases">
        <authorList>
            <person name="Lanie J.A."/>
            <person name="Ng W.-L."/>
            <person name="Kazmierczak K.M."/>
            <person name="Andrzejewski T.M."/>
            <person name="Davidsen T.M."/>
            <person name="Wayne K.J."/>
            <person name="Tettelin H."/>
            <person name="Glass J.I."/>
            <person name="Rusch D."/>
            <person name="Podicherti R."/>
            <person name="Tsui H.-C.T."/>
            <person name="Winkler M.E."/>
        </authorList>
    </citation>
    <scope>NUCLEOTIDE SEQUENCE</scope>
</reference>
<dbReference type="InterPro" id="IPR002300">
    <property type="entry name" value="aa-tRNA-synth_Ia"/>
</dbReference>
<dbReference type="FunFam" id="3.40.50.620:FF:000098">
    <property type="entry name" value="Valine--tRNA ligase"/>
    <property type="match status" value="1"/>
</dbReference>
<dbReference type="GO" id="GO:0005524">
    <property type="term" value="F:ATP binding"/>
    <property type="evidence" value="ECO:0007669"/>
    <property type="project" value="UniProtKB-KW"/>
</dbReference>
<dbReference type="NCBIfam" id="NF004349">
    <property type="entry name" value="PRK05729.1"/>
    <property type="match status" value="1"/>
</dbReference>
<keyword evidence="4" id="KW-0963">Cytoplasm</keyword>
<dbReference type="GO" id="GO:0002161">
    <property type="term" value="F:aminoacyl-tRNA deacylase activity"/>
    <property type="evidence" value="ECO:0007669"/>
    <property type="project" value="InterPro"/>
</dbReference>
<keyword evidence="7" id="KW-0067">ATP-binding</keyword>
<dbReference type="Gene3D" id="1.10.730.10">
    <property type="entry name" value="Isoleucyl-tRNA Synthetase, Domain 1"/>
    <property type="match status" value="1"/>
</dbReference>
<evidence type="ECO:0000256" key="5">
    <source>
        <dbReference type="ARBA" id="ARBA00022598"/>
    </source>
</evidence>
<dbReference type="SUPFAM" id="SSF50677">
    <property type="entry name" value="ValRS/IleRS/LeuRS editing domain"/>
    <property type="match status" value="1"/>
</dbReference>
<evidence type="ECO:0000256" key="11">
    <source>
        <dbReference type="ARBA" id="ARBA00029936"/>
    </source>
</evidence>
<dbReference type="InterPro" id="IPR033705">
    <property type="entry name" value="Anticodon_Ia_Val"/>
</dbReference>
<feature type="domain" description="Aminoacyl-tRNA synthetase class Ia" evidence="13">
    <location>
        <begin position="18"/>
        <end position="563"/>
    </location>
</feature>
<dbReference type="InterPro" id="IPR002303">
    <property type="entry name" value="Valyl-tRNA_ligase"/>
</dbReference>
<dbReference type="GO" id="GO:0004832">
    <property type="term" value="F:valine-tRNA ligase activity"/>
    <property type="evidence" value="ECO:0007669"/>
    <property type="project" value="UniProtKB-EC"/>
</dbReference>
<dbReference type="HAMAP" id="MF_02004">
    <property type="entry name" value="Val_tRNA_synth_type1"/>
    <property type="match status" value="1"/>
</dbReference>
<dbReference type="GO" id="GO:0006438">
    <property type="term" value="P:valyl-tRNA aminoacylation"/>
    <property type="evidence" value="ECO:0007669"/>
    <property type="project" value="InterPro"/>
</dbReference>
<dbReference type="InterPro" id="IPR019499">
    <property type="entry name" value="Val-tRNA_synth_tRNA-bd"/>
</dbReference>
<evidence type="ECO:0000256" key="7">
    <source>
        <dbReference type="ARBA" id="ARBA00022840"/>
    </source>
</evidence>
<evidence type="ECO:0000256" key="9">
    <source>
        <dbReference type="ARBA" id="ARBA00023054"/>
    </source>
</evidence>
<dbReference type="FunFam" id="1.10.730.10:FF:000014">
    <property type="entry name" value="Valine--tRNA ligase"/>
    <property type="match status" value="1"/>
</dbReference>
<evidence type="ECO:0000256" key="1">
    <source>
        <dbReference type="ARBA" id="ARBA00004496"/>
    </source>
</evidence>
<dbReference type="InterPro" id="IPR010978">
    <property type="entry name" value="tRNA-bd_arm"/>
</dbReference>
<keyword evidence="5" id="KW-0436">Ligase</keyword>
<evidence type="ECO:0000256" key="8">
    <source>
        <dbReference type="ARBA" id="ARBA00022917"/>
    </source>
</evidence>
<dbReference type="CDD" id="cd07962">
    <property type="entry name" value="Anticodon_Ia_Val"/>
    <property type="match status" value="1"/>
</dbReference>
<gene>
    <name evidence="16" type="ORF">METZ01_LOCUS17179</name>
</gene>
<dbReference type="GO" id="GO:0005829">
    <property type="term" value="C:cytosol"/>
    <property type="evidence" value="ECO:0007669"/>
    <property type="project" value="TreeGrafter"/>
</dbReference>
<dbReference type="FunFam" id="3.40.50.620:FF:000032">
    <property type="entry name" value="Valine--tRNA ligase"/>
    <property type="match status" value="1"/>
</dbReference>
<dbReference type="PRINTS" id="PR00986">
    <property type="entry name" value="TRNASYNTHVAL"/>
</dbReference>
<dbReference type="InterPro" id="IPR009080">
    <property type="entry name" value="tRNAsynth_Ia_anticodon-bd"/>
</dbReference>
<dbReference type="PROSITE" id="PS00178">
    <property type="entry name" value="AA_TRNA_LIGASE_I"/>
    <property type="match status" value="1"/>
</dbReference>
<dbReference type="EC" id="6.1.1.9" evidence="3"/>
<proteinExistence type="inferred from homology"/>
<organism evidence="16">
    <name type="scientific">marine metagenome</name>
    <dbReference type="NCBI Taxonomy" id="408172"/>
    <lineage>
        <taxon>unclassified sequences</taxon>
        <taxon>metagenomes</taxon>
        <taxon>ecological metagenomes</taxon>
    </lineage>
</organism>
<dbReference type="InterPro" id="IPR009008">
    <property type="entry name" value="Val/Leu/Ile-tRNA-synth_edit"/>
</dbReference>
<dbReference type="SUPFAM" id="SSF47323">
    <property type="entry name" value="Anticodon-binding domain of a subclass of class I aminoacyl-tRNA synthetases"/>
    <property type="match status" value="1"/>
</dbReference>